<dbReference type="HOGENOM" id="CLU_2722132_0_0_1"/>
<dbReference type="GeneID" id="6017648"/>
<sequence length="72" mass="8029">MRGSRLNHMAPWAALLQKPNEVRPLVSFTFTSLQATSDGATEIYDIADVRCGHIERYEAEEFENGGSDDGKK</sequence>
<dbReference type="AlphaFoldDB" id="A8PFR1"/>
<proteinExistence type="predicted"/>
<name>A8PFR1_COPC7</name>
<dbReference type="KEGG" id="cci:CC1G_04834"/>
<dbReference type="Proteomes" id="UP000001861">
    <property type="component" value="Unassembled WGS sequence"/>
</dbReference>
<accession>A8PFR1</accession>
<reference evidence="1 2" key="1">
    <citation type="journal article" date="2010" name="Proc. Natl. Acad. Sci. U.S.A.">
        <title>Insights into evolution of multicellular fungi from the assembled chromosomes of the mushroom Coprinopsis cinerea (Coprinus cinereus).</title>
        <authorList>
            <person name="Stajich J.E."/>
            <person name="Wilke S.K."/>
            <person name="Ahren D."/>
            <person name="Au C.H."/>
            <person name="Birren B.W."/>
            <person name="Borodovsky M."/>
            <person name="Burns C."/>
            <person name="Canback B."/>
            <person name="Casselton L.A."/>
            <person name="Cheng C.K."/>
            <person name="Deng J."/>
            <person name="Dietrich F.S."/>
            <person name="Fargo D.C."/>
            <person name="Farman M.L."/>
            <person name="Gathman A.C."/>
            <person name="Goldberg J."/>
            <person name="Guigo R."/>
            <person name="Hoegger P.J."/>
            <person name="Hooker J.B."/>
            <person name="Huggins A."/>
            <person name="James T.Y."/>
            <person name="Kamada T."/>
            <person name="Kilaru S."/>
            <person name="Kodira C."/>
            <person name="Kues U."/>
            <person name="Kupfer D."/>
            <person name="Kwan H.S."/>
            <person name="Lomsadze A."/>
            <person name="Li W."/>
            <person name="Lilly W.W."/>
            <person name="Ma L.J."/>
            <person name="Mackey A.J."/>
            <person name="Manning G."/>
            <person name="Martin F."/>
            <person name="Muraguchi H."/>
            <person name="Natvig D.O."/>
            <person name="Palmerini H."/>
            <person name="Ramesh M.A."/>
            <person name="Rehmeyer C.J."/>
            <person name="Roe B.A."/>
            <person name="Shenoy N."/>
            <person name="Stanke M."/>
            <person name="Ter-Hovhannisyan V."/>
            <person name="Tunlid A."/>
            <person name="Velagapudi R."/>
            <person name="Vision T.J."/>
            <person name="Zeng Q."/>
            <person name="Zolan M.E."/>
            <person name="Pukkila P.J."/>
        </authorList>
    </citation>
    <scope>NUCLEOTIDE SEQUENCE [LARGE SCALE GENOMIC DNA]</scope>
    <source>
        <strain evidence="2">Okayama-7 / 130 / ATCC MYA-4618 / FGSC 9003</strain>
    </source>
</reference>
<dbReference type="EMBL" id="AACS02000002">
    <property type="protein sequence ID" value="EAU80724.2"/>
    <property type="molecule type" value="Genomic_DNA"/>
</dbReference>
<gene>
    <name evidence="1" type="ORF">CC1G_04834</name>
</gene>
<organism evidence="1 2">
    <name type="scientific">Coprinopsis cinerea (strain Okayama-7 / 130 / ATCC MYA-4618 / FGSC 9003)</name>
    <name type="common">Inky cap fungus</name>
    <name type="synonym">Hormographiella aspergillata</name>
    <dbReference type="NCBI Taxonomy" id="240176"/>
    <lineage>
        <taxon>Eukaryota</taxon>
        <taxon>Fungi</taxon>
        <taxon>Dikarya</taxon>
        <taxon>Basidiomycota</taxon>
        <taxon>Agaricomycotina</taxon>
        <taxon>Agaricomycetes</taxon>
        <taxon>Agaricomycetidae</taxon>
        <taxon>Agaricales</taxon>
        <taxon>Agaricineae</taxon>
        <taxon>Psathyrellaceae</taxon>
        <taxon>Coprinopsis</taxon>
    </lineage>
</organism>
<protein>
    <submittedName>
        <fullName evidence="1">Uncharacterized protein</fullName>
    </submittedName>
</protein>
<dbReference type="RefSeq" id="XP_001840990.2">
    <property type="nucleotide sequence ID" value="XM_001840938.2"/>
</dbReference>
<evidence type="ECO:0000313" key="2">
    <source>
        <dbReference type="Proteomes" id="UP000001861"/>
    </source>
</evidence>
<dbReference type="VEuPathDB" id="FungiDB:CC1G_04834"/>
<comment type="caution">
    <text evidence="1">The sequence shown here is derived from an EMBL/GenBank/DDBJ whole genome shotgun (WGS) entry which is preliminary data.</text>
</comment>
<keyword evidence="2" id="KW-1185">Reference proteome</keyword>
<dbReference type="InParanoid" id="A8PFR1"/>
<evidence type="ECO:0000313" key="1">
    <source>
        <dbReference type="EMBL" id="EAU80724.2"/>
    </source>
</evidence>